<proteinExistence type="predicted"/>
<accession>A0A8S4R5M1</accession>
<keyword evidence="3" id="KW-0597">Phosphoprotein</keyword>
<dbReference type="InterPro" id="IPR036020">
    <property type="entry name" value="WW_dom_sf"/>
</dbReference>
<name>A0A8S4R5M1_9NEOP</name>
<dbReference type="Proteomes" id="UP000838756">
    <property type="component" value="Unassembled WGS sequence"/>
</dbReference>
<feature type="domain" description="WW" evidence="5">
    <location>
        <begin position="118"/>
        <end position="151"/>
    </location>
</feature>
<sequence length="191" mass="21581">MSGDNVATPRASVSDAGSRGTVACKVCVGRVTCGAVFALAYAPHSIVGALRRHWPIPRDVTLVMRRRNGEIPLPDGWDYARDFDGKLYFIDHNSRKTTWIDPRDRYTKPQTFADCIGNELPLGWEEAYDPQIGPYYINHVNQVTQLEDPRLEWLGIQEAMLRDYLHTAQEALEVSAMIHYLVTAIVVLPRI</sequence>
<dbReference type="FunFam" id="2.20.70.10:FF:000001">
    <property type="entry name" value="Membrane-associated guanylate kinase, WW and PDZ domain-containing protein 1"/>
    <property type="match status" value="1"/>
</dbReference>
<keyword evidence="4" id="KW-0677">Repeat</keyword>
<comment type="subcellular location">
    <subcellularLocation>
        <location evidence="1">Cytoplasm</location>
    </subcellularLocation>
</comment>
<dbReference type="AlphaFoldDB" id="A0A8S4R5M1"/>
<dbReference type="OrthoDB" id="2020426at2759"/>
<keyword evidence="2" id="KW-0963">Cytoplasm</keyword>
<dbReference type="GO" id="GO:0005737">
    <property type="term" value="C:cytoplasm"/>
    <property type="evidence" value="ECO:0007669"/>
    <property type="project" value="UniProtKB-SubCell"/>
</dbReference>
<reference evidence="6" key="1">
    <citation type="submission" date="2022-03" db="EMBL/GenBank/DDBJ databases">
        <authorList>
            <person name="Lindestad O."/>
        </authorList>
    </citation>
    <scope>NUCLEOTIDE SEQUENCE</scope>
</reference>
<dbReference type="InterPro" id="IPR051105">
    <property type="entry name" value="WWC/KIBRA_Hippo_Reg"/>
</dbReference>
<dbReference type="GO" id="GO:0019900">
    <property type="term" value="F:kinase binding"/>
    <property type="evidence" value="ECO:0007669"/>
    <property type="project" value="TreeGrafter"/>
</dbReference>
<evidence type="ECO:0000313" key="7">
    <source>
        <dbReference type="Proteomes" id="UP000838756"/>
    </source>
</evidence>
<protein>
    <submittedName>
        <fullName evidence="6">Jg25034 protein</fullName>
    </submittedName>
</protein>
<evidence type="ECO:0000256" key="3">
    <source>
        <dbReference type="ARBA" id="ARBA00022553"/>
    </source>
</evidence>
<dbReference type="PROSITE" id="PS01159">
    <property type="entry name" value="WW_DOMAIN_1"/>
    <property type="match status" value="1"/>
</dbReference>
<dbReference type="PROSITE" id="PS50020">
    <property type="entry name" value="WW_DOMAIN_2"/>
    <property type="match status" value="2"/>
</dbReference>
<dbReference type="Gene3D" id="2.20.70.10">
    <property type="match status" value="2"/>
</dbReference>
<dbReference type="GO" id="GO:0060090">
    <property type="term" value="F:molecular adaptor activity"/>
    <property type="evidence" value="ECO:0007669"/>
    <property type="project" value="TreeGrafter"/>
</dbReference>
<dbReference type="GO" id="GO:0016477">
    <property type="term" value="P:cell migration"/>
    <property type="evidence" value="ECO:0007669"/>
    <property type="project" value="TreeGrafter"/>
</dbReference>
<dbReference type="GO" id="GO:0035330">
    <property type="term" value="P:regulation of hippo signaling"/>
    <property type="evidence" value="ECO:0007669"/>
    <property type="project" value="TreeGrafter"/>
</dbReference>
<dbReference type="GO" id="GO:0006355">
    <property type="term" value="P:regulation of DNA-templated transcription"/>
    <property type="evidence" value="ECO:0007669"/>
    <property type="project" value="TreeGrafter"/>
</dbReference>
<keyword evidence="7" id="KW-1185">Reference proteome</keyword>
<evidence type="ECO:0000256" key="2">
    <source>
        <dbReference type="ARBA" id="ARBA00022490"/>
    </source>
</evidence>
<comment type="caution">
    <text evidence="6">The sequence shown here is derived from an EMBL/GenBank/DDBJ whole genome shotgun (WGS) entry which is preliminary data.</text>
</comment>
<dbReference type="EMBL" id="CAKXAJ010024817">
    <property type="protein sequence ID" value="CAH2230576.1"/>
    <property type="molecule type" value="Genomic_DNA"/>
</dbReference>
<gene>
    <name evidence="6" type="primary">jg25034</name>
    <name evidence="6" type="ORF">PAEG_LOCUS9785</name>
</gene>
<evidence type="ECO:0000256" key="1">
    <source>
        <dbReference type="ARBA" id="ARBA00004496"/>
    </source>
</evidence>
<dbReference type="PANTHER" id="PTHR14791:SF29">
    <property type="entry name" value="PROTEIN KIBRA"/>
    <property type="match status" value="1"/>
</dbReference>
<dbReference type="CDD" id="cd00201">
    <property type="entry name" value="WW"/>
    <property type="match status" value="2"/>
</dbReference>
<evidence type="ECO:0000313" key="6">
    <source>
        <dbReference type="EMBL" id="CAH2230576.1"/>
    </source>
</evidence>
<feature type="domain" description="WW" evidence="5">
    <location>
        <begin position="71"/>
        <end position="104"/>
    </location>
</feature>
<dbReference type="Pfam" id="PF00397">
    <property type="entry name" value="WW"/>
    <property type="match status" value="2"/>
</dbReference>
<evidence type="ECO:0000256" key="4">
    <source>
        <dbReference type="ARBA" id="ARBA00022737"/>
    </source>
</evidence>
<dbReference type="SUPFAM" id="SSF51045">
    <property type="entry name" value="WW domain"/>
    <property type="match status" value="2"/>
</dbReference>
<dbReference type="InterPro" id="IPR001202">
    <property type="entry name" value="WW_dom"/>
</dbReference>
<organism evidence="6 7">
    <name type="scientific">Pararge aegeria aegeria</name>
    <dbReference type="NCBI Taxonomy" id="348720"/>
    <lineage>
        <taxon>Eukaryota</taxon>
        <taxon>Metazoa</taxon>
        <taxon>Ecdysozoa</taxon>
        <taxon>Arthropoda</taxon>
        <taxon>Hexapoda</taxon>
        <taxon>Insecta</taxon>
        <taxon>Pterygota</taxon>
        <taxon>Neoptera</taxon>
        <taxon>Endopterygota</taxon>
        <taxon>Lepidoptera</taxon>
        <taxon>Glossata</taxon>
        <taxon>Ditrysia</taxon>
        <taxon>Papilionoidea</taxon>
        <taxon>Nymphalidae</taxon>
        <taxon>Satyrinae</taxon>
        <taxon>Satyrini</taxon>
        <taxon>Parargina</taxon>
        <taxon>Pararge</taxon>
    </lineage>
</organism>
<dbReference type="SMART" id="SM00456">
    <property type="entry name" value="WW"/>
    <property type="match status" value="2"/>
</dbReference>
<evidence type="ECO:0000259" key="5">
    <source>
        <dbReference type="PROSITE" id="PS50020"/>
    </source>
</evidence>
<dbReference type="GO" id="GO:0046621">
    <property type="term" value="P:negative regulation of organ growth"/>
    <property type="evidence" value="ECO:0007669"/>
    <property type="project" value="TreeGrafter"/>
</dbReference>
<dbReference type="PANTHER" id="PTHR14791">
    <property type="entry name" value="BOMB/KIRA PROTEINS"/>
    <property type="match status" value="1"/>
</dbReference>